<dbReference type="PANTHER" id="PTHR48098">
    <property type="entry name" value="ENTEROCHELIN ESTERASE-RELATED"/>
    <property type="match status" value="1"/>
</dbReference>
<dbReference type="AlphaFoldDB" id="A0AB39UKS2"/>
<evidence type="ECO:0000256" key="1">
    <source>
        <dbReference type="SAM" id="Phobius"/>
    </source>
</evidence>
<gene>
    <name evidence="4" type="ORF">QN062_09765</name>
    <name evidence="3" type="ORF">QN216_03975</name>
    <name evidence="2" type="ORF">QN217_06470</name>
</gene>
<dbReference type="InterPro" id="IPR050583">
    <property type="entry name" value="Mycobacterial_A85_antigen"/>
</dbReference>
<reference evidence="3" key="1">
    <citation type="submission" date="2023-07" db="EMBL/GenBank/DDBJ databases">
        <title>Bifidobacterium aquikefiriaerophilum sp. nov. and Bifidobacterium eccum sp. nov., isolated from water kefir.</title>
        <authorList>
            <person name="Breselge S."/>
            <person name="Bellassi P."/>
            <person name="Barcenilla C."/>
            <person name="Alvarez-Ordonez A."/>
            <person name="Morelli L."/>
            <person name="Cotter P.D."/>
        </authorList>
    </citation>
    <scope>NUCLEOTIDE SEQUENCE</scope>
    <source>
        <strain evidence="4">WK012_4_13</strain>
        <strain evidence="3">WK013_4_14</strain>
        <strain evidence="2">WK048_4_13</strain>
    </source>
</reference>
<proteinExistence type="predicted"/>
<dbReference type="EMBL" id="CP129683">
    <property type="protein sequence ID" value="XDS50641.1"/>
    <property type="molecule type" value="Genomic_DNA"/>
</dbReference>
<accession>A0AB39UKS2</accession>
<dbReference type="InterPro" id="IPR000801">
    <property type="entry name" value="Esterase-like"/>
</dbReference>
<keyword evidence="1" id="KW-1133">Transmembrane helix</keyword>
<dbReference type="KEGG" id="bfk:QN062_09765"/>
<dbReference type="RefSeq" id="WP_369341605.1">
    <property type="nucleotide sequence ID" value="NZ_CP129675.1"/>
</dbReference>
<dbReference type="Gene3D" id="3.40.50.1820">
    <property type="entry name" value="alpha/beta hydrolase"/>
    <property type="match status" value="1"/>
</dbReference>
<keyword evidence="1" id="KW-0472">Membrane</keyword>
<feature type="transmembrane region" description="Helical" evidence="1">
    <location>
        <begin position="51"/>
        <end position="72"/>
    </location>
</feature>
<evidence type="ECO:0000313" key="2">
    <source>
        <dbReference type="EMBL" id="XDS45795.1"/>
    </source>
</evidence>
<dbReference type="EMBL" id="CP129682">
    <property type="protein sequence ID" value="XDS49422.1"/>
    <property type="molecule type" value="Genomic_DNA"/>
</dbReference>
<evidence type="ECO:0000313" key="3">
    <source>
        <dbReference type="EMBL" id="XDS49422.1"/>
    </source>
</evidence>
<dbReference type="EMBL" id="CP129675">
    <property type="protein sequence ID" value="XDS45795.1"/>
    <property type="molecule type" value="Genomic_DNA"/>
</dbReference>
<protein>
    <submittedName>
        <fullName evidence="3">Alpha/beta hydrolase-fold protein</fullName>
    </submittedName>
</protein>
<dbReference type="GO" id="GO:0016787">
    <property type="term" value="F:hydrolase activity"/>
    <property type="evidence" value="ECO:0007669"/>
    <property type="project" value="UniProtKB-KW"/>
</dbReference>
<keyword evidence="3" id="KW-0378">Hydrolase</keyword>
<feature type="transmembrane region" description="Helical" evidence="1">
    <location>
        <begin position="87"/>
        <end position="107"/>
    </location>
</feature>
<dbReference type="GO" id="GO:0016747">
    <property type="term" value="F:acyltransferase activity, transferring groups other than amino-acyl groups"/>
    <property type="evidence" value="ECO:0007669"/>
    <property type="project" value="TreeGrafter"/>
</dbReference>
<feature type="transmembrane region" description="Helical" evidence="1">
    <location>
        <begin position="20"/>
        <end position="39"/>
    </location>
</feature>
<evidence type="ECO:0000313" key="4">
    <source>
        <dbReference type="EMBL" id="XDS50641.1"/>
    </source>
</evidence>
<feature type="transmembrane region" description="Helical" evidence="1">
    <location>
        <begin position="114"/>
        <end position="135"/>
    </location>
</feature>
<dbReference type="InterPro" id="IPR029058">
    <property type="entry name" value="AB_hydrolase_fold"/>
</dbReference>
<sequence length="462" mass="49802">MLEEIAKIRLLSGWFPSTVLWVSIIGFAILVISQIIDFSNRKGRLGNARRLLLELVVTLASAAIGWTATWLVSDVYVLFGVSLGFDVIRNVAIGFGIVALSISCCVLSRNWRRTLACIMIPIAILNTAIRVNAAYGEYTIVGSVLGVPTYAELKPSTIHNADMSMAQWKTLAAEGKAPAHPQHGIERSYAIPATISHFDAREADIYLPPAALSSTPPRLPVMIMLGGQPGSPDRMFTASGISRVMNEYAQAHDGLAPIVVSPDQNGSALHNTLCVDSTVYGNAATFITKDVTDWIKSTLPVETSAKYWTIGGFSQGGTCTTQLGPRNPKIYGHMFPVDGEMKPTDGSEKSMIRRFFNGDRKAYEAQIPVNAIAQHSPSTQTMFSAAGDQDSESVENIKVIGAAAKKAGMKVQAIITKGSGHDWHTVKSALVPGIYWLCAQMGLGSDSRPVSEYSNLEEVKLG</sequence>
<dbReference type="Pfam" id="PF00756">
    <property type="entry name" value="Esterase"/>
    <property type="match status" value="1"/>
</dbReference>
<dbReference type="PANTHER" id="PTHR48098:SF1">
    <property type="entry name" value="DIACYLGLYCEROL ACYLTRANSFERASE_MYCOLYLTRANSFERASE AG85A"/>
    <property type="match status" value="1"/>
</dbReference>
<organism evidence="3">
    <name type="scientific">Bifidobacterium fermentum</name>
    <dbReference type="NCBI Taxonomy" id="3059035"/>
    <lineage>
        <taxon>Bacteria</taxon>
        <taxon>Bacillati</taxon>
        <taxon>Actinomycetota</taxon>
        <taxon>Actinomycetes</taxon>
        <taxon>Bifidobacteriales</taxon>
        <taxon>Bifidobacteriaceae</taxon>
        <taxon>Bifidobacterium</taxon>
    </lineage>
</organism>
<dbReference type="SUPFAM" id="SSF53474">
    <property type="entry name" value="alpha/beta-Hydrolases"/>
    <property type="match status" value="1"/>
</dbReference>
<name>A0AB39UKS2_9BIFI</name>
<keyword evidence="1" id="KW-0812">Transmembrane</keyword>